<name>A0A9J6EPL9_RHIMP</name>
<proteinExistence type="predicted"/>
<accession>A0A9J6EPL9</accession>
<evidence type="ECO:0008006" key="3">
    <source>
        <dbReference type="Google" id="ProtNLM"/>
    </source>
</evidence>
<keyword evidence="2" id="KW-1185">Reference proteome</keyword>
<sequence>MSRYLSYCLKKKYVPIEVRVLFGALEPSWGHAKRVCKLMKSESWRQVRFYFDWLKVVLQEECGCDTGQQQFAKHKRKANQLAEFLWQNVRSTFTSKPRPAATGSSVTYLGDVRIPATVEQVLKKGPKYSFQPRSTRPEMLSHVHRFGQRVQEQDQQRAIGDGIDCLVKTVSDQRVPRPPLKFVVKALKERNLMVLTSDKEGGYFSLFFSYFSAHSEVKHYV</sequence>
<comment type="caution">
    <text evidence="1">The sequence shown here is derived from an EMBL/GenBank/DDBJ whole genome shotgun (WGS) entry which is preliminary data.</text>
</comment>
<dbReference type="Proteomes" id="UP000821866">
    <property type="component" value="Chromosome 11"/>
</dbReference>
<organism evidence="1 2">
    <name type="scientific">Rhipicephalus microplus</name>
    <name type="common">Cattle tick</name>
    <name type="synonym">Boophilus microplus</name>
    <dbReference type="NCBI Taxonomy" id="6941"/>
    <lineage>
        <taxon>Eukaryota</taxon>
        <taxon>Metazoa</taxon>
        <taxon>Ecdysozoa</taxon>
        <taxon>Arthropoda</taxon>
        <taxon>Chelicerata</taxon>
        <taxon>Arachnida</taxon>
        <taxon>Acari</taxon>
        <taxon>Parasitiformes</taxon>
        <taxon>Ixodida</taxon>
        <taxon>Ixodoidea</taxon>
        <taxon>Ixodidae</taxon>
        <taxon>Rhipicephalinae</taxon>
        <taxon>Rhipicephalus</taxon>
        <taxon>Boophilus</taxon>
    </lineage>
</organism>
<protein>
    <recommendedName>
        <fullName evidence="3">Tick transposon</fullName>
    </recommendedName>
</protein>
<reference evidence="1" key="2">
    <citation type="submission" date="2021-09" db="EMBL/GenBank/DDBJ databases">
        <authorList>
            <person name="Jia N."/>
            <person name="Wang J."/>
            <person name="Shi W."/>
            <person name="Du L."/>
            <person name="Sun Y."/>
            <person name="Zhan W."/>
            <person name="Jiang J."/>
            <person name="Wang Q."/>
            <person name="Zhang B."/>
            <person name="Ji P."/>
            <person name="Sakyi L.B."/>
            <person name="Cui X."/>
            <person name="Yuan T."/>
            <person name="Jiang B."/>
            <person name="Yang W."/>
            <person name="Lam T.T.-Y."/>
            <person name="Chang Q."/>
            <person name="Ding S."/>
            <person name="Wang X."/>
            <person name="Zhu J."/>
            <person name="Ruan X."/>
            <person name="Zhao L."/>
            <person name="Wei J."/>
            <person name="Que T."/>
            <person name="Du C."/>
            <person name="Cheng J."/>
            <person name="Dai P."/>
            <person name="Han X."/>
            <person name="Huang E."/>
            <person name="Gao Y."/>
            <person name="Liu J."/>
            <person name="Shao H."/>
            <person name="Ye R."/>
            <person name="Li L."/>
            <person name="Wei W."/>
            <person name="Wang X."/>
            <person name="Wang C."/>
            <person name="Huo Q."/>
            <person name="Li W."/>
            <person name="Guo W."/>
            <person name="Chen H."/>
            <person name="Chen S."/>
            <person name="Zhou L."/>
            <person name="Zhou L."/>
            <person name="Ni X."/>
            <person name="Tian J."/>
            <person name="Zhou Y."/>
            <person name="Sheng Y."/>
            <person name="Liu T."/>
            <person name="Pan Y."/>
            <person name="Xia L."/>
            <person name="Li J."/>
            <person name="Zhao F."/>
            <person name="Cao W."/>
        </authorList>
    </citation>
    <scope>NUCLEOTIDE SEQUENCE</scope>
    <source>
        <strain evidence="1">Rmic-2018</strain>
        <tissue evidence="1">Larvae</tissue>
    </source>
</reference>
<evidence type="ECO:0000313" key="2">
    <source>
        <dbReference type="Proteomes" id="UP000821866"/>
    </source>
</evidence>
<dbReference type="AlphaFoldDB" id="A0A9J6EPL9"/>
<reference evidence="1" key="1">
    <citation type="journal article" date="2020" name="Cell">
        <title>Large-Scale Comparative Analyses of Tick Genomes Elucidate Their Genetic Diversity and Vector Capacities.</title>
        <authorList>
            <consortium name="Tick Genome and Microbiome Consortium (TIGMIC)"/>
            <person name="Jia N."/>
            <person name="Wang J."/>
            <person name="Shi W."/>
            <person name="Du L."/>
            <person name="Sun Y."/>
            <person name="Zhan W."/>
            <person name="Jiang J.F."/>
            <person name="Wang Q."/>
            <person name="Zhang B."/>
            <person name="Ji P."/>
            <person name="Bell-Sakyi L."/>
            <person name="Cui X.M."/>
            <person name="Yuan T.T."/>
            <person name="Jiang B.G."/>
            <person name="Yang W.F."/>
            <person name="Lam T.T."/>
            <person name="Chang Q.C."/>
            <person name="Ding S.J."/>
            <person name="Wang X.J."/>
            <person name="Zhu J.G."/>
            <person name="Ruan X.D."/>
            <person name="Zhao L."/>
            <person name="Wei J.T."/>
            <person name="Ye R.Z."/>
            <person name="Que T.C."/>
            <person name="Du C.H."/>
            <person name="Zhou Y.H."/>
            <person name="Cheng J.X."/>
            <person name="Dai P.F."/>
            <person name="Guo W.B."/>
            <person name="Han X.H."/>
            <person name="Huang E.J."/>
            <person name="Li L.F."/>
            <person name="Wei W."/>
            <person name="Gao Y.C."/>
            <person name="Liu J.Z."/>
            <person name="Shao H.Z."/>
            <person name="Wang X."/>
            <person name="Wang C.C."/>
            <person name="Yang T.C."/>
            <person name="Huo Q.B."/>
            <person name="Li W."/>
            <person name="Chen H.Y."/>
            <person name="Chen S.E."/>
            <person name="Zhou L.G."/>
            <person name="Ni X.B."/>
            <person name="Tian J.H."/>
            <person name="Sheng Y."/>
            <person name="Liu T."/>
            <person name="Pan Y.S."/>
            <person name="Xia L.Y."/>
            <person name="Li J."/>
            <person name="Zhao F."/>
            <person name="Cao W.C."/>
        </authorList>
    </citation>
    <scope>NUCLEOTIDE SEQUENCE</scope>
    <source>
        <strain evidence="1">Rmic-2018</strain>
    </source>
</reference>
<evidence type="ECO:0000313" key="1">
    <source>
        <dbReference type="EMBL" id="KAH8036342.1"/>
    </source>
</evidence>
<dbReference type="EMBL" id="JABSTU010000003">
    <property type="protein sequence ID" value="KAH8036342.1"/>
    <property type="molecule type" value="Genomic_DNA"/>
</dbReference>
<gene>
    <name evidence="1" type="ORF">HPB51_025009</name>
</gene>